<dbReference type="AlphaFoldDB" id="A0A7W1XBW7"/>
<name>A0A7W1XBW7_9BACL</name>
<accession>A0A7W1XBW7</accession>
<dbReference type="EMBL" id="JACEIP010000022">
    <property type="protein sequence ID" value="MBA4543850.1"/>
    <property type="molecule type" value="Genomic_DNA"/>
</dbReference>
<dbReference type="CDD" id="cd08054">
    <property type="entry name" value="gp6"/>
    <property type="match status" value="1"/>
</dbReference>
<evidence type="ECO:0000313" key="2">
    <source>
        <dbReference type="Proteomes" id="UP000530514"/>
    </source>
</evidence>
<proteinExistence type="predicted"/>
<protein>
    <submittedName>
        <fullName evidence="1">Phage gp6-like head-tail connector protein</fullName>
    </submittedName>
</protein>
<dbReference type="NCBIfam" id="TIGR01560">
    <property type="entry name" value="put_DNA_pack"/>
    <property type="match status" value="1"/>
</dbReference>
<sequence>MLTLTLDELKNYLRIDGSEDDSFLTLLIDSAKEYLINAGVPESDSNLYKLAVMLYIAMQYENRDPSARMDGFNFALQSIILQLKDYPTDTTTTT</sequence>
<gene>
    <name evidence="1" type="ORF">H1164_13225</name>
</gene>
<dbReference type="InterPro" id="IPR006450">
    <property type="entry name" value="Phage_HK97_gp6-like"/>
</dbReference>
<dbReference type="Pfam" id="PF05135">
    <property type="entry name" value="Phage_connect_1"/>
    <property type="match status" value="1"/>
</dbReference>
<dbReference type="InterPro" id="IPR021146">
    <property type="entry name" value="Phage_gp6-like_head-tail"/>
</dbReference>
<dbReference type="Proteomes" id="UP000530514">
    <property type="component" value="Unassembled WGS sequence"/>
</dbReference>
<dbReference type="RefSeq" id="WP_033100744.1">
    <property type="nucleotide sequence ID" value="NZ_JACEIP010000022.1"/>
</dbReference>
<dbReference type="OrthoDB" id="5654at2"/>
<comment type="caution">
    <text evidence="1">The sequence shown here is derived from an EMBL/GenBank/DDBJ whole genome shotgun (WGS) entry which is preliminary data.</text>
</comment>
<organism evidence="1 2">
    <name type="scientific">Thermoactinomyces daqus</name>
    <dbReference type="NCBI Taxonomy" id="1329516"/>
    <lineage>
        <taxon>Bacteria</taxon>
        <taxon>Bacillati</taxon>
        <taxon>Bacillota</taxon>
        <taxon>Bacilli</taxon>
        <taxon>Bacillales</taxon>
        <taxon>Thermoactinomycetaceae</taxon>
        <taxon>Thermoactinomyces</taxon>
    </lineage>
</organism>
<reference evidence="1 2" key="1">
    <citation type="submission" date="2020-07" db="EMBL/GenBank/DDBJ databases">
        <authorList>
            <person name="Feng H."/>
        </authorList>
    </citation>
    <scope>NUCLEOTIDE SEQUENCE [LARGE SCALE GENOMIC DNA]</scope>
    <source>
        <strain evidence="2">s-11</strain>
    </source>
</reference>
<keyword evidence="2" id="KW-1185">Reference proteome</keyword>
<dbReference type="Gene3D" id="1.10.3230.30">
    <property type="entry name" value="Phage gp6-like head-tail connector protein"/>
    <property type="match status" value="1"/>
</dbReference>
<evidence type="ECO:0000313" key="1">
    <source>
        <dbReference type="EMBL" id="MBA4543850.1"/>
    </source>
</evidence>